<dbReference type="InterPro" id="IPR023088">
    <property type="entry name" value="PDEase"/>
</dbReference>
<feature type="binding site" evidence="5">
    <location>
        <position position="416"/>
    </location>
    <ligand>
        <name>Zn(2+)</name>
        <dbReference type="ChEBI" id="CHEBI:29105"/>
        <label>1</label>
    </ligand>
</feature>
<evidence type="ECO:0000256" key="5">
    <source>
        <dbReference type="PIRSR" id="PIRSR623088-3"/>
    </source>
</evidence>
<gene>
    <name evidence="8" type="ORF">TCHU04912_LOCUS22503</name>
</gene>
<feature type="region of interest" description="Disordered" evidence="6">
    <location>
        <begin position="59"/>
        <end position="100"/>
    </location>
</feature>
<feature type="compositionally biased region" description="Basic and acidic residues" evidence="6">
    <location>
        <begin position="79"/>
        <end position="91"/>
    </location>
</feature>
<dbReference type="InterPro" id="IPR003607">
    <property type="entry name" value="HD/PDEase_dom"/>
</dbReference>
<feature type="binding site" evidence="4">
    <location>
        <begin position="375"/>
        <end position="379"/>
    </location>
    <ligand>
        <name>AMP</name>
        <dbReference type="ChEBI" id="CHEBI:456215"/>
    </ligand>
</feature>
<evidence type="ECO:0000256" key="6">
    <source>
        <dbReference type="SAM" id="MobiDB-lite"/>
    </source>
</evidence>
<accession>A0A7S1XD44</accession>
<dbReference type="PROSITE" id="PS51845">
    <property type="entry name" value="PDEASE_I_2"/>
    <property type="match status" value="1"/>
</dbReference>
<evidence type="ECO:0000256" key="2">
    <source>
        <dbReference type="ARBA" id="ARBA00022801"/>
    </source>
</evidence>
<feature type="compositionally biased region" description="Basic residues" evidence="6">
    <location>
        <begin position="697"/>
        <end position="708"/>
    </location>
</feature>
<feature type="region of interest" description="Disordered" evidence="6">
    <location>
        <begin position="191"/>
        <end position="287"/>
    </location>
</feature>
<feature type="binding site" evidence="5">
    <location>
        <position position="537"/>
    </location>
    <ligand>
        <name>Zn(2+)</name>
        <dbReference type="ChEBI" id="CHEBI:29105"/>
        <label>1</label>
    </ligand>
</feature>
<dbReference type="Gene3D" id="1.10.1300.10">
    <property type="entry name" value="3'5'-cyclic nucleotide phosphodiesterase, catalytic domain"/>
    <property type="match status" value="1"/>
</dbReference>
<dbReference type="InterPro" id="IPR002073">
    <property type="entry name" value="PDEase_catalytic_dom"/>
</dbReference>
<dbReference type="GO" id="GO:0046872">
    <property type="term" value="F:metal ion binding"/>
    <property type="evidence" value="ECO:0007669"/>
    <property type="project" value="UniProtKB-KW"/>
</dbReference>
<evidence type="ECO:0000313" key="8">
    <source>
        <dbReference type="EMBL" id="CAD9229993.1"/>
    </source>
</evidence>
<feature type="binding site" evidence="4">
    <location>
        <position position="590"/>
    </location>
    <ligand>
        <name>AMP</name>
        <dbReference type="ChEBI" id="CHEBI:456215"/>
    </ligand>
</feature>
<feature type="region of interest" description="Disordered" evidence="6">
    <location>
        <begin position="684"/>
        <end position="708"/>
    </location>
</feature>
<feature type="binding site" evidence="5">
    <location>
        <position position="417"/>
    </location>
    <ligand>
        <name>Zn(2+)</name>
        <dbReference type="ChEBI" id="CHEBI:29105"/>
        <label>2</label>
    </ligand>
</feature>
<dbReference type="EMBL" id="HBGG01043532">
    <property type="protein sequence ID" value="CAD9229993.1"/>
    <property type="molecule type" value="Transcribed_RNA"/>
</dbReference>
<dbReference type="InterPro" id="IPR036971">
    <property type="entry name" value="PDEase_catalytic_dom_sf"/>
</dbReference>
<evidence type="ECO:0000256" key="3">
    <source>
        <dbReference type="PIRSR" id="PIRSR623088-1"/>
    </source>
</evidence>
<feature type="active site" description="Proton donor" evidence="3">
    <location>
        <position position="375"/>
    </location>
</feature>
<feature type="binding site" evidence="5">
    <location>
        <position position="417"/>
    </location>
    <ligand>
        <name>Zn(2+)</name>
        <dbReference type="ChEBI" id="CHEBI:29105"/>
        <label>1</label>
    </ligand>
</feature>
<evidence type="ECO:0000256" key="4">
    <source>
        <dbReference type="PIRSR" id="PIRSR623088-2"/>
    </source>
</evidence>
<keyword evidence="1 5" id="KW-0479">Metal-binding</keyword>
<proteinExistence type="predicted"/>
<keyword evidence="2" id="KW-0378">Hydrolase</keyword>
<dbReference type="PRINTS" id="PR00387">
    <property type="entry name" value="PDIESTERASE1"/>
</dbReference>
<dbReference type="SUPFAM" id="SSF109604">
    <property type="entry name" value="HD-domain/PDEase-like"/>
    <property type="match status" value="1"/>
</dbReference>
<dbReference type="AlphaFoldDB" id="A0A7S1XD44"/>
<sequence>MAPTTSGSSGPGTSGSQWWILPAAAVSISLGVTALFQARRVQLLTRELARLRFQYDGGDSDFADNKAPSPESAFGNDETGGHRELDVHSDTDEVDEDWNDADNPISETLCLLRKLASGRELNLPLLREEAKKLIDVVKRGNLQLPSSLATLSGTSAGGTAAAHDNLPVAVRYFINLRSPSNDRRLMRFNRDSSYTDRSEGASHLRSPRVSSCRAPESPRHSERGSSSSSFSDGSLSETSASRSCEVAQQQQQQQSSTLAPCSSQTRVKVPATATTIPEEGPDVMNGETDHFDISSLLLTPSASIGRRPNLDGLGESFFFNVQYLRKYGVEQPLTFVTHHILVKSGVVRGLRLNEAKLLRYLNYVEQTYYPTNPYHNSWHAADVTQRCAAIVNALNLPNNRHTRMHRLAVILAATIHDAGHPGVDNNFMIQHEDDLARTFNDQHVLEMHSLNVSLCILRDRPEMNFLEGSVLSGKSSWLLLKSAVTKTVLATDMGQHFDLIAKFSTSLADLRPDHEDYEKRVNANLHLVLQLAMKAADLGHCASRWATHLYWCKCLEEEFFAQGDLERSKGVATSPMMDRSAPGCMSPTNQVGFYRFIVMPLFTKLGKAFPGTLELMCQAGANFRQWKALKAQAELEECEPLPLTLKQYLKKMMSSSDRLHNSLIDKEDLEVKFPCNPIGRMGSGGEMLGLNNGRSPKVLKRSSRRPSL</sequence>
<dbReference type="GO" id="GO:0004114">
    <property type="term" value="F:3',5'-cyclic-nucleotide phosphodiesterase activity"/>
    <property type="evidence" value="ECO:0007669"/>
    <property type="project" value="InterPro"/>
</dbReference>
<dbReference type="CDD" id="cd00077">
    <property type="entry name" value="HDc"/>
    <property type="match status" value="1"/>
</dbReference>
<organism evidence="8">
    <name type="scientific">Tetraselmis chuii</name>
    <dbReference type="NCBI Taxonomy" id="63592"/>
    <lineage>
        <taxon>Eukaryota</taxon>
        <taxon>Viridiplantae</taxon>
        <taxon>Chlorophyta</taxon>
        <taxon>core chlorophytes</taxon>
        <taxon>Chlorodendrophyceae</taxon>
        <taxon>Chlorodendrales</taxon>
        <taxon>Chlorodendraceae</taxon>
        <taxon>Tetraselmis</taxon>
    </lineage>
</organism>
<dbReference type="PANTHER" id="PTHR11347">
    <property type="entry name" value="CYCLIC NUCLEOTIDE PHOSPHODIESTERASE"/>
    <property type="match status" value="1"/>
</dbReference>
<protein>
    <recommendedName>
        <fullName evidence="7">PDEase domain-containing protein</fullName>
    </recommendedName>
</protein>
<dbReference type="GO" id="GO:0007165">
    <property type="term" value="P:signal transduction"/>
    <property type="evidence" value="ECO:0007669"/>
    <property type="project" value="InterPro"/>
</dbReference>
<evidence type="ECO:0000259" key="7">
    <source>
        <dbReference type="PROSITE" id="PS51845"/>
    </source>
</evidence>
<dbReference type="Pfam" id="PF00233">
    <property type="entry name" value="PDEase_I"/>
    <property type="match status" value="1"/>
</dbReference>
<feature type="binding site" evidence="4">
    <location>
        <position position="537"/>
    </location>
    <ligand>
        <name>AMP</name>
        <dbReference type="ChEBI" id="CHEBI:456215"/>
    </ligand>
</feature>
<feature type="binding site" evidence="4">
    <location>
        <position position="417"/>
    </location>
    <ligand>
        <name>AMP</name>
        <dbReference type="ChEBI" id="CHEBI:456215"/>
    </ligand>
</feature>
<reference evidence="8" key="1">
    <citation type="submission" date="2021-01" db="EMBL/GenBank/DDBJ databases">
        <authorList>
            <person name="Corre E."/>
            <person name="Pelletier E."/>
            <person name="Niang G."/>
            <person name="Scheremetjew M."/>
            <person name="Finn R."/>
            <person name="Kale V."/>
            <person name="Holt S."/>
            <person name="Cochrane G."/>
            <person name="Meng A."/>
            <person name="Brown T."/>
            <person name="Cohen L."/>
        </authorList>
    </citation>
    <scope>NUCLEOTIDE SEQUENCE</scope>
    <source>
        <strain evidence="8">PLY429</strain>
    </source>
</reference>
<evidence type="ECO:0000256" key="1">
    <source>
        <dbReference type="ARBA" id="ARBA00022723"/>
    </source>
</evidence>
<feature type="domain" description="PDEase" evidence="7">
    <location>
        <begin position="286"/>
        <end position="633"/>
    </location>
</feature>
<name>A0A7S1XD44_9CHLO</name>
<feature type="compositionally biased region" description="Low complexity" evidence="6">
    <location>
        <begin position="224"/>
        <end position="239"/>
    </location>
</feature>
<feature type="compositionally biased region" description="Polar residues" evidence="6">
    <location>
        <begin position="255"/>
        <end position="266"/>
    </location>
</feature>
<feature type="binding site" evidence="5">
    <location>
        <position position="379"/>
    </location>
    <ligand>
        <name>Zn(2+)</name>
        <dbReference type="ChEBI" id="CHEBI:29105"/>
        <label>1</label>
    </ligand>
</feature>
<feature type="compositionally biased region" description="Basic and acidic residues" evidence="6">
    <location>
        <begin position="191"/>
        <end position="202"/>
    </location>
</feature>